<evidence type="ECO:0000256" key="5">
    <source>
        <dbReference type="ARBA" id="ARBA00022679"/>
    </source>
</evidence>
<feature type="transmembrane region" description="Helical" evidence="9">
    <location>
        <begin position="255"/>
        <end position="273"/>
    </location>
</feature>
<keyword evidence="5" id="KW-0808">Transferase</keyword>
<evidence type="ECO:0000256" key="7">
    <source>
        <dbReference type="ARBA" id="ARBA00022989"/>
    </source>
</evidence>
<comment type="caution">
    <text evidence="10">The sequence shown here is derived from an EMBL/GenBank/DDBJ whole genome shotgun (WGS) entry which is preliminary data.</text>
</comment>
<evidence type="ECO:0000256" key="8">
    <source>
        <dbReference type="ARBA" id="ARBA00023136"/>
    </source>
</evidence>
<dbReference type="RefSeq" id="WP_390235631.1">
    <property type="nucleotide sequence ID" value="NZ_JBHSWI010000001.1"/>
</dbReference>
<keyword evidence="7 9" id="KW-1133">Transmembrane helix</keyword>
<evidence type="ECO:0000256" key="3">
    <source>
        <dbReference type="ARBA" id="ARBA00004991"/>
    </source>
</evidence>
<reference evidence="11" key="1">
    <citation type="journal article" date="2019" name="Int. J. Syst. Evol. Microbiol.">
        <title>The Global Catalogue of Microorganisms (GCM) 10K type strain sequencing project: providing services to taxonomists for standard genome sequencing and annotation.</title>
        <authorList>
            <consortium name="The Broad Institute Genomics Platform"/>
            <consortium name="The Broad Institute Genome Sequencing Center for Infectious Disease"/>
            <person name="Wu L."/>
            <person name="Ma J."/>
        </authorList>
    </citation>
    <scope>NUCLEOTIDE SEQUENCE [LARGE SCALE GENOMIC DNA]</scope>
    <source>
        <strain evidence="11">CGMCC 1.16026</strain>
    </source>
</reference>
<evidence type="ECO:0000256" key="6">
    <source>
        <dbReference type="ARBA" id="ARBA00022692"/>
    </source>
</evidence>
<evidence type="ECO:0000256" key="9">
    <source>
        <dbReference type="SAM" id="Phobius"/>
    </source>
</evidence>
<evidence type="ECO:0000313" key="11">
    <source>
        <dbReference type="Proteomes" id="UP001596391"/>
    </source>
</evidence>
<evidence type="ECO:0000256" key="4">
    <source>
        <dbReference type="ARBA" id="ARBA00022676"/>
    </source>
</evidence>
<keyword evidence="4" id="KW-0328">Glycosyltransferase</keyword>
<keyword evidence="11" id="KW-1185">Reference proteome</keyword>
<comment type="pathway">
    <text evidence="2">Lipid metabolism; sphingolipid metabolism.</text>
</comment>
<dbReference type="Proteomes" id="UP001596391">
    <property type="component" value="Unassembled WGS sequence"/>
</dbReference>
<accession>A0ABW1ZC99</accession>
<sequence>MIRGWKGKQHACWKLAREAIHAPLLLFLDADVRVHPWAIARAVAALRRWDVSLLSGFLRTEYEGFLDALLLPLMQFFLLTYMPLRKMQESTDERYSVASSKLMLVERGAYFASGGHAAIRGVADDGVLLARVFREHGYFTDVVDLTKLASVHLRRSPGATWASLSRRIADTFEMSGKPFWVTTLLKLAQLAPAVVLGWLLYAAIVDFSDLLHGSKNLDIDTMFFGGLLMAIAIICALVPRLWAAYRFKQPWWSAVMHPLGVAVLLVLEGSVWLRTKLFRPSPRATRSYAE</sequence>
<comment type="pathway">
    <text evidence="3">Sphingolipid metabolism.</text>
</comment>
<name>A0ABW1ZC99_9BACT</name>
<evidence type="ECO:0000256" key="1">
    <source>
        <dbReference type="ARBA" id="ARBA00004141"/>
    </source>
</evidence>
<dbReference type="InterPro" id="IPR029044">
    <property type="entry name" value="Nucleotide-diphossugar_trans"/>
</dbReference>
<evidence type="ECO:0000313" key="10">
    <source>
        <dbReference type="EMBL" id="MFC6646668.1"/>
    </source>
</evidence>
<gene>
    <name evidence="10" type="ORF">ACFQBQ_13940</name>
</gene>
<feature type="transmembrane region" description="Helical" evidence="9">
    <location>
        <begin position="224"/>
        <end position="243"/>
    </location>
</feature>
<keyword evidence="6 9" id="KW-0812">Transmembrane</keyword>
<organism evidence="10 11">
    <name type="scientific">Granulicella cerasi</name>
    <dbReference type="NCBI Taxonomy" id="741063"/>
    <lineage>
        <taxon>Bacteria</taxon>
        <taxon>Pseudomonadati</taxon>
        <taxon>Acidobacteriota</taxon>
        <taxon>Terriglobia</taxon>
        <taxon>Terriglobales</taxon>
        <taxon>Acidobacteriaceae</taxon>
        <taxon>Granulicella</taxon>
    </lineage>
</organism>
<dbReference type="EMBL" id="JBHSWI010000001">
    <property type="protein sequence ID" value="MFC6646668.1"/>
    <property type="molecule type" value="Genomic_DNA"/>
</dbReference>
<feature type="transmembrane region" description="Helical" evidence="9">
    <location>
        <begin position="184"/>
        <end position="204"/>
    </location>
</feature>
<dbReference type="Pfam" id="PF13506">
    <property type="entry name" value="Glyco_transf_21"/>
    <property type="match status" value="1"/>
</dbReference>
<comment type="subcellular location">
    <subcellularLocation>
        <location evidence="1">Membrane</location>
        <topology evidence="1">Multi-pass membrane protein</topology>
    </subcellularLocation>
</comment>
<dbReference type="InterPro" id="IPR025993">
    <property type="entry name" value="Ceramide_glucosylTrfase"/>
</dbReference>
<evidence type="ECO:0000256" key="2">
    <source>
        <dbReference type="ARBA" id="ARBA00004760"/>
    </source>
</evidence>
<keyword evidence="8 9" id="KW-0472">Membrane</keyword>
<protein>
    <submittedName>
        <fullName evidence="10">Glycosyltransferase</fullName>
    </submittedName>
</protein>
<dbReference type="Gene3D" id="3.90.550.10">
    <property type="entry name" value="Spore Coat Polysaccharide Biosynthesis Protein SpsA, Chain A"/>
    <property type="match status" value="1"/>
</dbReference>
<dbReference type="SUPFAM" id="SSF53448">
    <property type="entry name" value="Nucleotide-diphospho-sugar transferases"/>
    <property type="match status" value="1"/>
</dbReference>
<proteinExistence type="predicted"/>